<proteinExistence type="predicted"/>
<accession>A0A8S9LF69</accession>
<gene>
    <name evidence="1" type="ORF">F2Q68_00027155</name>
    <name evidence="2" type="ORF">F2Q70_00027588</name>
</gene>
<evidence type="ECO:0000313" key="2">
    <source>
        <dbReference type="EMBL" id="KAF2604088.1"/>
    </source>
</evidence>
<reference evidence="2" key="1">
    <citation type="submission" date="2019-12" db="EMBL/GenBank/DDBJ databases">
        <title>Genome sequencing and annotation of Brassica cretica.</title>
        <authorList>
            <person name="Studholme D.J."/>
            <person name="Sarris P.F."/>
        </authorList>
    </citation>
    <scope>NUCLEOTIDE SEQUENCE</scope>
    <source>
        <strain evidence="1">PFS-001/15</strain>
        <strain evidence="2">PFS-102/07</strain>
        <tissue evidence="2">Leaf</tissue>
    </source>
</reference>
<evidence type="ECO:0000313" key="1">
    <source>
        <dbReference type="EMBL" id="KAF2567406.1"/>
    </source>
</evidence>
<dbReference type="EMBL" id="QGKW02001911">
    <property type="protein sequence ID" value="KAF2567406.1"/>
    <property type="molecule type" value="Genomic_DNA"/>
</dbReference>
<sequence>MHLPLGISISLVNTLIPIASRSYAFPISNPAFPSQLQTISAQTNSASVLDPGQLAFQAASVTFASEPLAIRRQQLPFNDQPLAISASIRSRPARVPFLSSSRFILWWSGFNNQLS</sequence>
<dbReference type="EMBL" id="QGKY02000094">
    <property type="protein sequence ID" value="KAF2604088.1"/>
    <property type="molecule type" value="Genomic_DNA"/>
</dbReference>
<comment type="caution">
    <text evidence="2">The sequence shown here is derived from an EMBL/GenBank/DDBJ whole genome shotgun (WGS) entry which is preliminary data.</text>
</comment>
<dbReference type="Proteomes" id="UP000712281">
    <property type="component" value="Unassembled WGS sequence"/>
</dbReference>
<name>A0A8S9LF69_BRACR</name>
<dbReference type="AlphaFoldDB" id="A0A8S9LF69"/>
<organism evidence="2">
    <name type="scientific">Brassica cretica</name>
    <name type="common">Mustard</name>
    <dbReference type="NCBI Taxonomy" id="69181"/>
    <lineage>
        <taxon>Eukaryota</taxon>
        <taxon>Viridiplantae</taxon>
        <taxon>Streptophyta</taxon>
        <taxon>Embryophyta</taxon>
        <taxon>Tracheophyta</taxon>
        <taxon>Spermatophyta</taxon>
        <taxon>Magnoliopsida</taxon>
        <taxon>eudicotyledons</taxon>
        <taxon>Gunneridae</taxon>
        <taxon>Pentapetalae</taxon>
        <taxon>rosids</taxon>
        <taxon>malvids</taxon>
        <taxon>Brassicales</taxon>
        <taxon>Brassicaceae</taxon>
        <taxon>Brassiceae</taxon>
        <taxon>Brassica</taxon>
    </lineage>
</organism>
<protein>
    <submittedName>
        <fullName evidence="2">Uncharacterized protein</fullName>
    </submittedName>
</protein>